<feature type="binding site" evidence="3">
    <location>
        <position position="39"/>
    </location>
    <ligand>
        <name>ATP</name>
        <dbReference type="ChEBI" id="CHEBI:30616"/>
    </ligand>
</feature>
<evidence type="ECO:0000313" key="6">
    <source>
        <dbReference type="EMBL" id="KAK7073610.1"/>
    </source>
</evidence>
<evidence type="ECO:0000313" key="7">
    <source>
        <dbReference type="Proteomes" id="UP001381693"/>
    </source>
</evidence>
<evidence type="ECO:0000259" key="5">
    <source>
        <dbReference type="PROSITE" id="PS50011"/>
    </source>
</evidence>
<dbReference type="GO" id="GO:0005524">
    <property type="term" value="F:ATP binding"/>
    <property type="evidence" value="ECO:0007669"/>
    <property type="project" value="UniProtKB-UniRule"/>
</dbReference>
<accession>A0AAN8X7J7</accession>
<keyword evidence="2 3" id="KW-0067">ATP-binding</keyword>
<feature type="non-terminal residue" evidence="6">
    <location>
        <position position="245"/>
    </location>
</feature>
<dbReference type="GO" id="GO:0004674">
    <property type="term" value="F:protein serine/threonine kinase activity"/>
    <property type="evidence" value="ECO:0007669"/>
    <property type="project" value="UniProtKB-KW"/>
</dbReference>
<dbReference type="PROSITE" id="PS00108">
    <property type="entry name" value="PROTEIN_KINASE_ST"/>
    <property type="match status" value="1"/>
</dbReference>
<feature type="domain" description="Protein kinase" evidence="5">
    <location>
        <begin position="12"/>
        <end position="245"/>
    </location>
</feature>
<dbReference type="AlphaFoldDB" id="A0AAN8X7J7"/>
<dbReference type="PROSITE" id="PS50011">
    <property type="entry name" value="PROTEIN_KINASE_DOM"/>
    <property type="match status" value="1"/>
</dbReference>
<dbReference type="InterPro" id="IPR000719">
    <property type="entry name" value="Prot_kinase_dom"/>
</dbReference>
<dbReference type="SUPFAM" id="SSF56112">
    <property type="entry name" value="Protein kinase-like (PK-like)"/>
    <property type="match status" value="1"/>
</dbReference>
<organism evidence="6 7">
    <name type="scientific">Halocaridina rubra</name>
    <name type="common">Hawaiian red shrimp</name>
    <dbReference type="NCBI Taxonomy" id="373956"/>
    <lineage>
        <taxon>Eukaryota</taxon>
        <taxon>Metazoa</taxon>
        <taxon>Ecdysozoa</taxon>
        <taxon>Arthropoda</taxon>
        <taxon>Crustacea</taxon>
        <taxon>Multicrustacea</taxon>
        <taxon>Malacostraca</taxon>
        <taxon>Eumalacostraca</taxon>
        <taxon>Eucarida</taxon>
        <taxon>Decapoda</taxon>
        <taxon>Pleocyemata</taxon>
        <taxon>Caridea</taxon>
        <taxon>Atyoidea</taxon>
        <taxon>Atyidae</taxon>
        <taxon>Halocaridina</taxon>
    </lineage>
</organism>
<name>A0AAN8X7J7_HALRR</name>
<dbReference type="SMART" id="SM00220">
    <property type="entry name" value="S_TKc"/>
    <property type="match status" value="1"/>
</dbReference>
<dbReference type="InterPro" id="IPR008271">
    <property type="entry name" value="Ser/Thr_kinase_AS"/>
</dbReference>
<dbReference type="Gene3D" id="1.10.510.10">
    <property type="entry name" value="Transferase(Phosphotransferase) domain 1"/>
    <property type="match status" value="1"/>
</dbReference>
<keyword evidence="1 3" id="KW-0547">Nucleotide-binding</keyword>
<evidence type="ECO:0000256" key="4">
    <source>
        <dbReference type="RuleBase" id="RU000304"/>
    </source>
</evidence>
<dbReference type="CDD" id="cd00180">
    <property type="entry name" value="PKc"/>
    <property type="match status" value="1"/>
</dbReference>
<dbReference type="PANTHER" id="PTHR44329">
    <property type="entry name" value="SERINE/THREONINE-PROTEIN KINASE TNNI3K-RELATED"/>
    <property type="match status" value="1"/>
</dbReference>
<dbReference type="PROSITE" id="PS00107">
    <property type="entry name" value="PROTEIN_KINASE_ATP"/>
    <property type="match status" value="1"/>
</dbReference>
<dbReference type="InterPro" id="IPR051681">
    <property type="entry name" value="Ser/Thr_Kinases-Pseudokinases"/>
</dbReference>
<keyword evidence="4" id="KW-0808">Transferase</keyword>
<keyword evidence="4" id="KW-0723">Serine/threonine-protein kinase</keyword>
<protein>
    <recommendedName>
        <fullName evidence="5">Protein kinase domain-containing protein</fullName>
    </recommendedName>
</protein>
<keyword evidence="7" id="KW-1185">Reference proteome</keyword>
<dbReference type="Proteomes" id="UP001381693">
    <property type="component" value="Unassembled WGS sequence"/>
</dbReference>
<comment type="caution">
    <text evidence="6">The sequence shown here is derived from an EMBL/GenBank/DDBJ whole genome shotgun (WGS) entry which is preliminary data.</text>
</comment>
<gene>
    <name evidence="6" type="ORF">SK128_002559</name>
</gene>
<proteinExistence type="inferred from homology"/>
<evidence type="ECO:0000256" key="3">
    <source>
        <dbReference type="PROSITE-ProRule" id="PRU10141"/>
    </source>
</evidence>
<evidence type="ECO:0000256" key="2">
    <source>
        <dbReference type="ARBA" id="ARBA00022840"/>
    </source>
</evidence>
<reference evidence="6 7" key="1">
    <citation type="submission" date="2023-11" db="EMBL/GenBank/DDBJ databases">
        <title>Halocaridina rubra genome assembly.</title>
        <authorList>
            <person name="Smith C."/>
        </authorList>
    </citation>
    <scope>NUCLEOTIDE SEQUENCE [LARGE SCALE GENOMIC DNA]</scope>
    <source>
        <strain evidence="6">EP-1</strain>
        <tissue evidence="6">Whole</tissue>
    </source>
</reference>
<keyword evidence="4" id="KW-0418">Kinase</keyword>
<evidence type="ECO:0000256" key="1">
    <source>
        <dbReference type="ARBA" id="ARBA00022741"/>
    </source>
</evidence>
<dbReference type="EMBL" id="JAXCGZ010012386">
    <property type="protein sequence ID" value="KAK7073610.1"/>
    <property type="molecule type" value="Genomic_DNA"/>
</dbReference>
<dbReference type="InterPro" id="IPR011009">
    <property type="entry name" value="Kinase-like_dom_sf"/>
</dbReference>
<sequence length="245" mass="27887">MIYHRIVMCFLVDDGVFLGEGTFSKVFLVPYLGGSAVVKMSKRKKDQYMKNEVGILSYLNRYDIGPKIIARSVGEYPTILMEFVGFRTLRDVLKSRDFSHVELVCIFIDIAEVLMNIHDKGIVHNDLKHNNIVIRDKRNAGQKWIDIIDYGLACRKGEIVGFDLQEDEAPWLAPEVKRGEASFPASDIYSYGALLQPLYDALDENAMISVLISLTKQRDPELRMSANYIINFLGSVKEDLLSQTR</sequence>
<comment type="similarity">
    <text evidence="4">Belongs to the protein kinase superfamily.</text>
</comment>
<dbReference type="InterPro" id="IPR017441">
    <property type="entry name" value="Protein_kinase_ATP_BS"/>
</dbReference>
<dbReference type="Pfam" id="PF00069">
    <property type="entry name" value="Pkinase"/>
    <property type="match status" value="1"/>
</dbReference>